<keyword evidence="2" id="KW-1185">Reference proteome</keyword>
<sequence>MKESEEVEGSLQSATLRVALRKELSTLGGTTLSNIVRLVMERTVRKEIQLQFSLIGRKGKRSFKGTRLYDVVLVSVSEGLKVSRTVRMRVSEGLKAFLFCCGLASPAGLPPPLRCPAIASSSPSLSDLMPVPSRLPEPYLPIDIGVALQSVTSPSAGAINTGLQQFQFIGHGEVKPTTMLTESVLFAVQTRSSTVSMDVSFGRVGEFKAASNVFELLRVARLFEPDPISAIRVDLGKAREQPASNLKIARKVAPSEAGLSDAFSVSSDDAAFHLDGQVNTENCCCWSLTNPHWTLKRALQSPKVTVWRGIWKEGPFYFDGNVSGDTYLQMMQDKFLPELETPHMQRDLCIFMQDGVPPHWRTSVMHWRDTIFSGRWKGRGSPNIPWPP</sequence>
<comment type="caution">
    <text evidence="1">The sequence shown here is derived from an EMBL/GenBank/DDBJ whole genome shotgun (WGS) entry which is preliminary data.</text>
</comment>
<dbReference type="Proteomes" id="UP000805193">
    <property type="component" value="Unassembled WGS sequence"/>
</dbReference>
<reference evidence="1 2" key="1">
    <citation type="journal article" date="2020" name="Cell">
        <title>Large-Scale Comparative Analyses of Tick Genomes Elucidate Their Genetic Diversity and Vector Capacities.</title>
        <authorList>
            <consortium name="Tick Genome and Microbiome Consortium (TIGMIC)"/>
            <person name="Jia N."/>
            <person name="Wang J."/>
            <person name="Shi W."/>
            <person name="Du L."/>
            <person name="Sun Y."/>
            <person name="Zhan W."/>
            <person name="Jiang J.F."/>
            <person name="Wang Q."/>
            <person name="Zhang B."/>
            <person name="Ji P."/>
            <person name="Bell-Sakyi L."/>
            <person name="Cui X.M."/>
            <person name="Yuan T.T."/>
            <person name="Jiang B.G."/>
            <person name="Yang W.F."/>
            <person name="Lam T.T."/>
            <person name="Chang Q.C."/>
            <person name="Ding S.J."/>
            <person name="Wang X.J."/>
            <person name="Zhu J.G."/>
            <person name="Ruan X.D."/>
            <person name="Zhao L."/>
            <person name="Wei J.T."/>
            <person name="Ye R.Z."/>
            <person name="Que T.C."/>
            <person name="Du C.H."/>
            <person name="Zhou Y.H."/>
            <person name="Cheng J.X."/>
            <person name="Dai P.F."/>
            <person name="Guo W.B."/>
            <person name="Han X.H."/>
            <person name="Huang E.J."/>
            <person name="Li L.F."/>
            <person name="Wei W."/>
            <person name="Gao Y.C."/>
            <person name="Liu J.Z."/>
            <person name="Shao H.Z."/>
            <person name="Wang X."/>
            <person name="Wang C.C."/>
            <person name="Yang T.C."/>
            <person name="Huo Q.B."/>
            <person name="Li W."/>
            <person name="Chen H.Y."/>
            <person name="Chen S.E."/>
            <person name="Zhou L.G."/>
            <person name="Ni X.B."/>
            <person name="Tian J.H."/>
            <person name="Sheng Y."/>
            <person name="Liu T."/>
            <person name="Pan Y.S."/>
            <person name="Xia L.Y."/>
            <person name="Li J."/>
            <person name="Zhao F."/>
            <person name="Cao W.C."/>
        </authorList>
    </citation>
    <scope>NUCLEOTIDE SEQUENCE [LARGE SCALE GENOMIC DNA]</scope>
    <source>
        <strain evidence="1">Iper-2018</strain>
    </source>
</reference>
<evidence type="ECO:0000313" key="2">
    <source>
        <dbReference type="Proteomes" id="UP000805193"/>
    </source>
</evidence>
<accession>A0AC60QU46</accession>
<gene>
    <name evidence="1" type="ORF">HPB47_016102</name>
</gene>
<proteinExistence type="predicted"/>
<name>A0AC60QU46_IXOPE</name>
<organism evidence="1 2">
    <name type="scientific">Ixodes persulcatus</name>
    <name type="common">Taiga tick</name>
    <dbReference type="NCBI Taxonomy" id="34615"/>
    <lineage>
        <taxon>Eukaryota</taxon>
        <taxon>Metazoa</taxon>
        <taxon>Ecdysozoa</taxon>
        <taxon>Arthropoda</taxon>
        <taxon>Chelicerata</taxon>
        <taxon>Arachnida</taxon>
        <taxon>Acari</taxon>
        <taxon>Parasitiformes</taxon>
        <taxon>Ixodida</taxon>
        <taxon>Ixodoidea</taxon>
        <taxon>Ixodidae</taxon>
        <taxon>Ixodinae</taxon>
        <taxon>Ixodes</taxon>
    </lineage>
</organism>
<dbReference type="EMBL" id="JABSTQ010004814">
    <property type="protein sequence ID" value="KAG0440953.1"/>
    <property type="molecule type" value="Genomic_DNA"/>
</dbReference>
<evidence type="ECO:0000313" key="1">
    <source>
        <dbReference type="EMBL" id="KAG0440953.1"/>
    </source>
</evidence>
<protein>
    <submittedName>
        <fullName evidence="1">Uncharacterized protein</fullName>
    </submittedName>
</protein>